<dbReference type="GO" id="GO:0034198">
    <property type="term" value="P:cellular response to amino acid starvation"/>
    <property type="evidence" value="ECO:0007669"/>
    <property type="project" value="TreeGrafter"/>
</dbReference>
<gene>
    <name evidence="2" type="primary">LOC106051323</name>
</gene>
<dbReference type="SUPFAM" id="SSF158548">
    <property type="entry name" value="FLJ32549 domain-like"/>
    <property type="match status" value="1"/>
</dbReference>
<dbReference type="GO" id="GO:1904262">
    <property type="term" value="P:negative regulation of TORC1 signaling"/>
    <property type="evidence" value="ECO:0007669"/>
    <property type="project" value="TreeGrafter"/>
</dbReference>
<evidence type="ECO:0000313" key="2">
    <source>
        <dbReference type="RefSeq" id="XP_055871613.1"/>
    </source>
</evidence>
<dbReference type="GeneID" id="106051323"/>
<dbReference type="PANTHER" id="PTHR31581:SF1">
    <property type="entry name" value="KICSTOR SUBUNIT 2"/>
    <property type="match status" value="1"/>
</dbReference>
<dbReference type="OrthoDB" id="18134at2759"/>
<name>A0A9W2Z9I7_BIOGL</name>
<dbReference type="GO" id="GO:0061462">
    <property type="term" value="P:protein localization to lysosome"/>
    <property type="evidence" value="ECO:0007669"/>
    <property type="project" value="TreeGrafter"/>
</dbReference>
<evidence type="ECO:0000313" key="1">
    <source>
        <dbReference type="Proteomes" id="UP001165740"/>
    </source>
</evidence>
<dbReference type="Proteomes" id="UP001165740">
    <property type="component" value="Chromosome 17"/>
</dbReference>
<dbReference type="RefSeq" id="XP_055871613.1">
    <property type="nucleotide sequence ID" value="XM_056015638.1"/>
</dbReference>
<accession>A0A9W2Z9I7</accession>
<keyword evidence="1" id="KW-1185">Reference proteome</keyword>
<dbReference type="Pfam" id="PF09404">
    <property type="entry name" value="C12orf66_like"/>
    <property type="match status" value="1"/>
</dbReference>
<dbReference type="GO" id="GO:0042149">
    <property type="term" value="P:cellular response to glucose starvation"/>
    <property type="evidence" value="ECO:0007669"/>
    <property type="project" value="TreeGrafter"/>
</dbReference>
<organism evidence="1 2">
    <name type="scientific">Biomphalaria glabrata</name>
    <name type="common">Bloodfluke planorb</name>
    <name type="synonym">Freshwater snail</name>
    <dbReference type="NCBI Taxonomy" id="6526"/>
    <lineage>
        <taxon>Eukaryota</taxon>
        <taxon>Metazoa</taxon>
        <taxon>Spiralia</taxon>
        <taxon>Lophotrochozoa</taxon>
        <taxon>Mollusca</taxon>
        <taxon>Gastropoda</taxon>
        <taxon>Heterobranchia</taxon>
        <taxon>Euthyneura</taxon>
        <taxon>Panpulmonata</taxon>
        <taxon>Hygrophila</taxon>
        <taxon>Lymnaeoidea</taxon>
        <taxon>Planorbidae</taxon>
        <taxon>Biomphalaria</taxon>
    </lineage>
</organism>
<sequence>MSKKHHKWAIVDPTPSDLAEKMSSKESVLGCPNNSSVTHEESVLEHYFQLLSQSNFDKAKELVDNEKDGHKFSTAASWGETLQCLSQLATAERSYCNLVFLGQKRFTQIVRSKDSAKSIYSMLLQEFQRMETFLLPHGDRERSSSAETDKLLAHISGQLSFFVRGRLKMIEFFEQLSSLGSLKQWMNFEDLVMILEEIVKDHMKGFHHPLVVSLKTVFCLECESLCHMLNAQIKISSWNFLQATMELYQAHAKLNEWGSKIPIKEVALHIPQVKSTFGRSSSKSSPYPPIYTWMYKLKGHLLSKFGIYFYGVLGKQTIPIELKANLSKAPEDIFNRIQAFHKKSDASNIYLILDTQNLQCPVGDGGYHHPQKYVEERVGLASYQPIFSFPGERSIYQPHWPNIIMLVDHSRDQIDKIYFFMEKRPQSSYFISQIEPKIFLVVIFEGKKNEKDSGINTFMLDLSSQLRCQTIMSSLKNFARS</sequence>
<reference evidence="2" key="1">
    <citation type="submission" date="2025-08" db="UniProtKB">
        <authorList>
            <consortium name="RefSeq"/>
        </authorList>
    </citation>
    <scope>IDENTIFICATION</scope>
</reference>
<dbReference type="SUPFAM" id="SSF160651">
    <property type="entry name" value="FLJ32549 C-terminal domain-like"/>
    <property type="match status" value="1"/>
</dbReference>
<proteinExistence type="predicted"/>
<dbReference type="InterPro" id="IPR018544">
    <property type="entry name" value="KICS_2"/>
</dbReference>
<dbReference type="AlphaFoldDB" id="A0A9W2Z9I7"/>
<dbReference type="Gene3D" id="1.10.3450.30">
    <property type="match status" value="1"/>
</dbReference>
<dbReference type="OMA" id="PQKFINA"/>
<dbReference type="InterPro" id="IPR038060">
    <property type="entry name" value="C12orf66-like_central_sf"/>
</dbReference>
<protein>
    <submittedName>
        <fullName evidence="2">KICSTOR subunit 2-like isoform X1</fullName>
    </submittedName>
</protein>
<dbReference type="PANTHER" id="PTHR31581">
    <property type="entry name" value="KICSTOR COMPLEX PROTEIN C12ORF66"/>
    <property type="match status" value="1"/>
</dbReference>